<evidence type="ECO:0000313" key="2">
    <source>
        <dbReference type="Proteomes" id="UP001190700"/>
    </source>
</evidence>
<dbReference type="GO" id="GO:0004674">
    <property type="term" value="F:protein serine/threonine kinase activity"/>
    <property type="evidence" value="ECO:0007669"/>
    <property type="project" value="InterPro"/>
</dbReference>
<protein>
    <submittedName>
        <fullName evidence="1">Uncharacterized protein</fullName>
    </submittedName>
</protein>
<keyword evidence="2" id="KW-1185">Reference proteome</keyword>
<dbReference type="AlphaFoldDB" id="A0AAE0L573"/>
<evidence type="ECO:0000313" key="1">
    <source>
        <dbReference type="EMBL" id="KAK3272596.1"/>
    </source>
</evidence>
<organism evidence="1 2">
    <name type="scientific">Cymbomonas tetramitiformis</name>
    <dbReference type="NCBI Taxonomy" id="36881"/>
    <lineage>
        <taxon>Eukaryota</taxon>
        <taxon>Viridiplantae</taxon>
        <taxon>Chlorophyta</taxon>
        <taxon>Pyramimonadophyceae</taxon>
        <taxon>Pyramimonadales</taxon>
        <taxon>Pyramimonadaceae</taxon>
        <taxon>Cymbomonas</taxon>
    </lineage>
</organism>
<sequence>MTVQTSLHISTATSGLIMTVGLPPGSRAGMQHGAQEMAGLLQLFMYKLKDRSRCSNPEVIHNAAVLELLLRNRSQDLAERTQAQVLSFFRDVLRSLKAEDGLLQLTGLLISGLNVFLLAYGLDVTSRMSEFHMRVWPFVSASLKSTRHHHVKEGLFMYLRLQLQLGEVSQDPTVLLELWKVVKNELTSHVMANQKHLMIELEHGKRIVVNHEQHSLIQLAAAVFFLVHRHILQAGDSGDPGHQSVPDGTPPASKRLHAPDHAQEFIDNTLDHPCQWAPVMCMAIRRFQSGLPKEILQEWLQKLHQGLARVLKATKPKEIVWFLRCVHELADVAFTACQHWQGIWDSICDSLSVCCALSAQITTIGEEALRLLARMVEKGLVHAPGLVPEFWHQQVFDMSKPPSRGMLELVCHVLGRSSGASSHAVAQELMLRQQLLDWVGTCLEFPRGLAGAEAAQTLPSTTLQSPGRPHHSAGTGAADGIPRLVQNALLAIALGVAPGGRADASGDSEPAALSWWIETEEACLAEGVLDIIQRPYRALYPEPQTDTVRFPPLCKPLLDNPTVYNYPESFGTKISTSPTEITS</sequence>
<reference evidence="1 2" key="1">
    <citation type="journal article" date="2015" name="Genome Biol. Evol.">
        <title>Comparative Genomics of a Bacterivorous Green Alga Reveals Evolutionary Causalities and Consequences of Phago-Mixotrophic Mode of Nutrition.</title>
        <authorList>
            <person name="Burns J.A."/>
            <person name="Paasch A."/>
            <person name="Narechania A."/>
            <person name="Kim E."/>
        </authorList>
    </citation>
    <scope>NUCLEOTIDE SEQUENCE [LARGE SCALE GENOMIC DNA]</scope>
    <source>
        <strain evidence="1 2">PLY_AMNH</strain>
    </source>
</reference>
<dbReference type="EMBL" id="LGRX02008883">
    <property type="protein sequence ID" value="KAK3272596.1"/>
    <property type="molecule type" value="Genomic_DNA"/>
</dbReference>
<dbReference type="InterPro" id="IPR038980">
    <property type="entry name" value="ATM_plant"/>
</dbReference>
<dbReference type="PANTHER" id="PTHR37079">
    <property type="entry name" value="SERINE/THREONINE-PROTEIN KINASE ATM"/>
    <property type="match status" value="1"/>
</dbReference>
<name>A0AAE0L573_9CHLO</name>
<dbReference type="GO" id="GO:0006974">
    <property type="term" value="P:DNA damage response"/>
    <property type="evidence" value="ECO:0007669"/>
    <property type="project" value="InterPro"/>
</dbReference>
<dbReference type="Proteomes" id="UP001190700">
    <property type="component" value="Unassembled WGS sequence"/>
</dbReference>
<accession>A0AAE0L573</accession>
<gene>
    <name evidence="1" type="ORF">CYMTET_19119</name>
</gene>
<dbReference type="PANTHER" id="PTHR37079:SF4">
    <property type="entry name" value="SERINE_THREONINE-PROTEIN KINASE ATM"/>
    <property type="match status" value="1"/>
</dbReference>
<proteinExistence type="predicted"/>
<comment type="caution">
    <text evidence="1">The sequence shown here is derived from an EMBL/GenBank/DDBJ whole genome shotgun (WGS) entry which is preliminary data.</text>
</comment>